<sequence>MLPLQPERPKSQWWTYPRILDLILDDLSAPDLCNAAQVNRAFRNSAYEEHRWEDRLSNLGIPIQQTDNDPLRIEDVWSTSPLDALDSIKPSKGHARHAVVHLMRAYGPLYYSLVRSGPYQESPLSAYTPIEQAQVLSQVRRFSQYDPVEPNHLDRVGAITTSIDLFENAALNEFERGLDAKEPPESIQQFAHVLVALNGGDACVQLFLQKHHLLEIAPEGPLVVTEGGRQKLDVEQFQKFTKKIADSLNDNAEQIDQIFPPSTPVMLPLFERVLEDVVIAQVGQVIAQFKTENSTHSSGVRYLRLFPLLYELLLSFTDYLTSDANAGPEFKAKAKVLVDDYFGLYVQSYLTQELELFQEYCESELDRWEKESSHRQEATESFLWSNVARPQEKKDFMSSFKKVLMAPVSVIPFHSETKQDKPPSSTDQSLDVPDTSSRPTTPVSADPSRVSTPPTTEFDAMVAVMNSKMEGIKSLFSLELALTLIRAGKDSIERMTRFTQMSSGTGAQAKKQCENVFVQLVHYVGNQHIGGGFTKALGILNSYDPRQYRRTVSEVDAQDGEERDAVEPLAIFAELVNIGDLIQQMIHVFFEEELVLRKLIDKGDFLSTSVKAKKKFEQLLDDNVANGLNRGIDVLVDQMDFVFVTQQLGSDFNPIALENHQQGPTDIDIGPSIAAKKVVSLLKSHIHLLVGSTEKSLLDVFQQEVGLRFYSSICKHIKRQTISTDGSIKLICDLNYYYDFIRSLKQKELVPYFIALKEVGNLFLIDGSDAKELGKAISDMGRFRGVMQPEEVYEFVQRRADWPLVRRAVERVMYGFGVDCIVM</sequence>
<accession>A0A060SZI2</accession>
<dbReference type="PhylomeDB" id="A0A060SZI2"/>
<dbReference type="EMBL" id="HG937693">
    <property type="protein sequence ID" value="CDP34250.1"/>
    <property type="molecule type" value="Genomic_DNA"/>
</dbReference>
<evidence type="ECO:0000256" key="1">
    <source>
        <dbReference type="SAM" id="MobiDB-lite"/>
    </source>
</evidence>
<feature type="domain" description="Exocyst complex component Sec10-like alpha-helical bundle" evidence="2">
    <location>
        <begin position="131"/>
        <end position="808"/>
    </location>
</feature>
<gene>
    <name evidence="3" type="ORF">GNLVRS02_ARAD1C08140g</name>
</gene>
<evidence type="ECO:0000313" key="3">
    <source>
        <dbReference type="EMBL" id="CDP34250.1"/>
    </source>
</evidence>
<dbReference type="GO" id="GO:0006887">
    <property type="term" value="P:exocytosis"/>
    <property type="evidence" value="ECO:0007669"/>
    <property type="project" value="TreeGrafter"/>
</dbReference>
<feature type="compositionally biased region" description="Polar residues" evidence="1">
    <location>
        <begin position="422"/>
        <end position="454"/>
    </location>
</feature>
<dbReference type="Pfam" id="PF07393">
    <property type="entry name" value="Sec10_HB"/>
    <property type="match status" value="1"/>
</dbReference>
<dbReference type="InterPro" id="IPR009976">
    <property type="entry name" value="Sec10-like"/>
</dbReference>
<dbReference type="SUPFAM" id="SSF81383">
    <property type="entry name" value="F-box domain"/>
    <property type="match status" value="1"/>
</dbReference>
<dbReference type="PANTHER" id="PTHR12100:SF1">
    <property type="entry name" value="RECYCLIN-1"/>
    <property type="match status" value="1"/>
</dbReference>
<dbReference type="GO" id="GO:0000145">
    <property type="term" value="C:exocyst"/>
    <property type="evidence" value="ECO:0007669"/>
    <property type="project" value="TreeGrafter"/>
</dbReference>
<name>A0A060SZI2_BLAAD</name>
<dbReference type="InterPro" id="IPR048627">
    <property type="entry name" value="Sec10_HB"/>
</dbReference>
<reference evidence="3" key="1">
    <citation type="submission" date="2014-02" db="EMBL/GenBank/DDBJ databases">
        <authorList>
            <person name="Genoscope - CEA"/>
        </authorList>
    </citation>
    <scope>NUCLEOTIDE SEQUENCE</scope>
    <source>
        <strain evidence="3">LS3</strain>
    </source>
</reference>
<organism evidence="3">
    <name type="scientific">Blastobotrys adeninivorans</name>
    <name type="common">Yeast</name>
    <name type="synonym">Arxula adeninivorans</name>
    <dbReference type="NCBI Taxonomy" id="409370"/>
    <lineage>
        <taxon>Eukaryota</taxon>
        <taxon>Fungi</taxon>
        <taxon>Dikarya</taxon>
        <taxon>Ascomycota</taxon>
        <taxon>Saccharomycotina</taxon>
        <taxon>Dipodascomycetes</taxon>
        <taxon>Dipodascales</taxon>
        <taxon>Trichomonascaceae</taxon>
        <taxon>Blastobotrys</taxon>
    </lineage>
</organism>
<dbReference type="GO" id="GO:0006893">
    <property type="term" value="P:Golgi to plasma membrane transport"/>
    <property type="evidence" value="ECO:0007669"/>
    <property type="project" value="TreeGrafter"/>
</dbReference>
<feature type="region of interest" description="Disordered" evidence="1">
    <location>
        <begin position="414"/>
        <end position="454"/>
    </location>
</feature>
<dbReference type="InterPro" id="IPR036047">
    <property type="entry name" value="F-box-like_dom_sf"/>
</dbReference>
<dbReference type="PANTHER" id="PTHR12100">
    <property type="entry name" value="SEC10"/>
    <property type="match status" value="1"/>
</dbReference>
<protein>
    <submittedName>
        <fullName evidence="3">ARAD1C08140p</fullName>
    </submittedName>
</protein>
<dbReference type="AlphaFoldDB" id="A0A060SZI2"/>
<evidence type="ECO:0000259" key="2">
    <source>
        <dbReference type="Pfam" id="PF07393"/>
    </source>
</evidence>
<reference evidence="3" key="2">
    <citation type="submission" date="2014-06" db="EMBL/GenBank/DDBJ databases">
        <title>The complete genome of Blastobotrys (Arxula) adeninivorans LS3 - a yeast of biotechnological interest.</title>
        <authorList>
            <person name="Kunze G."/>
            <person name="Gaillardin C."/>
            <person name="Czernicka M."/>
            <person name="Durrens P."/>
            <person name="Martin T."/>
            <person name="Boer E."/>
            <person name="Gabaldon T."/>
            <person name="Cruz J."/>
            <person name="Talla E."/>
            <person name="Marck C."/>
            <person name="Goffeau A."/>
            <person name="Barbe V."/>
            <person name="Baret P."/>
            <person name="Baronian K."/>
            <person name="Beier S."/>
            <person name="Bleykasten C."/>
            <person name="Bode R."/>
            <person name="Casaregola S."/>
            <person name="Despons L."/>
            <person name="Fairhead C."/>
            <person name="Giersberg M."/>
            <person name="Gierski P."/>
            <person name="Hahnel U."/>
            <person name="Hartmann A."/>
            <person name="Jankowska D."/>
            <person name="Jubin C."/>
            <person name="Jung P."/>
            <person name="Lafontaine I."/>
            <person name="Leh-Louis V."/>
            <person name="Lemaire M."/>
            <person name="Marcet-Houben M."/>
            <person name="Mascher M."/>
            <person name="Morel G."/>
            <person name="Richard G.-F."/>
            <person name="Riechen J."/>
            <person name="Sacerdot C."/>
            <person name="Sarkar A."/>
            <person name="Savel G."/>
            <person name="Schacherer J."/>
            <person name="Sherman D."/>
            <person name="Straub M.-L."/>
            <person name="Stein N."/>
            <person name="Thierry A."/>
            <person name="Trautwein-Schult A."/>
            <person name="Westhof E."/>
            <person name="Worch S."/>
            <person name="Dujon B."/>
            <person name="Souciet J.-L."/>
            <person name="Wincker P."/>
            <person name="Scholz U."/>
            <person name="Neuveglise N."/>
        </authorList>
    </citation>
    <scope>NUCLEOTIDE SEQUENCE</scope>
    <source>
        <strain evidence="3">LS3</strain>
    </source>
</reference>
<proteinExistence type="predicted"/>